<dbReference type="OrthoDB" id="66881at2759"/>
<dbReference type="HOGENOM" id="CLU_006909_5_0_1"/>
<keyword evidence="6" id="KW-0503">Monooxygenase</keyword>
<keyword evidence="7" id="KW-1185">Reference proteome</keyword>
<evidence type="ECO:0000256" key="1">
    <source>
        <dbReference type="ARBA" id="ARBA00009183"/>
    </source>
</evidence>
<name>K1X3Y4_MARBU</name>
<dbReference type="InterPro" id="IPR020946">
    <property type="entry name" value="Flavin_mOase-like"/>
</dbReference>
<dbReference type="EMBL" id="JH921430">
    <property type="protein sequence ID" value="EKD19712.1"/>
    <property type="molecule type" value="Genomic_DNA"/>
</dbReference>
<proteinExistence type="inferred from homology"/>
<dbReference type="InParanoid" id="K1X3Y4"/>
<dbReference type="InterPro" id="IPR050346">
    <property type="entry name" value="FMO-like"/>
</dbReference>
<evidence type="ECO:0000313" key="7">
    <source>
        <dbReference type="Proteomes" id="UP000006753"/>
    </source>
</evidence>
<feature type="region of interest" description="Disordered" evidence="5">
    <location>
        <begin position="482"/>
        <end position="506"/>
    </location>
</feature>
<dbReference type="GO" id="GO:0050661">
    <property type="term" value="F:NADP binding"/>
    <property type="evidence" value="ECO:0007669"/>
    <property type="project" value="InterPro"/>
</dbReference>
<dbReference type="GeneID" id="18757599"/>
<accession>K1X3Y4</accession>
<evidence type="ECO:0000256" key="3">
    <source>
        <dbReference type="ARBA" id="ARBA00022827"/>
    </source>
</evidence>
<dbReference type="SUPFAM" id="SSF51905">
    <property type="entry name" value="FAD/NAD(P)-binding domain"/>
    <property type="match status" value="1"/>
</dbReference>
<keyword evidence="4" id="KW-0560">Oxidoreductase</keyword>
<evidence type="ECO:0000256" key="2">
    <source>
        <dbReference type="ARBA" id="ARBA00022630"/>
    </source>
</evidence>
<dbReference type="Pfam" id="PF00743">
    <property type="entry name" value="FMO-like"/>
    <property type="match status" value="1"/>
</dbReference>
<protein>
    <submittedName>
        <fullName evidence="6">Thiol-specific monooxygenase</fullName>
    </submittedName>
</protein>
<organism evidence="6 7">
    <name type="scientific">Marssonina brunnea f. sp. multigermtubi (strain MB_m1)</name>
    <name type="common">Marssonina leaf spot fungus</name>
    <dbReference type="NCBI Taxonomy" id="1072389"/>
    <lineage>
        <taxon>Eukaryota</taxon>
        <taxon>Fungi</taxon>
        <taxon>Dikarya</taxon>
        <taxon>Ascomycota</taxon>
        <taxon>Pezizomycotina</taxon>
        <taxon>Leotiomycetes</taxon>
        <taxon>Helotiales</taxon>
        <taxon>Drepanopezizaceae</taxon>
        <taxon>Drepanopeziza</taxon>
    </lineage>
</organism>
<keyword evidence="2" id="KW-0285">Flavoprotein</keyword>
<dbReference type="Gene3D" id="3.50.50.60">
    <property type="entry name" value="FAD/NAD(P)-binding domain"/>
    <property type="match status" value="2"/>
</dbReference>
<dbReference type="AlphaFoldDB" id="K1X3Y4"/>
<evidence type="ECO:0000256" key="4">
    <source>
        <dbReference type="ARBA" id="ARBA00023002"/>
    </source>
</evidence>
<reference evidence="6 7" key="1">
    <citation type="journal article" date="2012" name="BMC Genomics">
        <title>Sequencing the genome of Marssonina brunnea reveals fungus-poplar co-evolution.</title>
        <authorList>
            <person name="Zhu S."/>
            <person name="Cao Y.-Z."/>
            <person name="Jiang C."/>
            <person name="Tan B.-Y."/>
            <person name="Wang Z."/>
            <person name="Feng S."/>
            <person name="Zhang L."/>
            <person name="Su X.-H."/>
            <person name="Brejova B."/>
            <person name="Vinar T."/>
            <person name="Xu M."/>
            <person name="Wang M.-X."/>
            <person name="Zhang S.-G."/>
            <person name="Huang M.-R."/>
            <person name="Wu R."/>
            <person name="Zhou Y."/>
        </authorList>
    </citation>
    <scope>NUCLEOTIDE SEQUENCE [LARGE SCALE GENOMIC DNA]</scope>
    <source>
        <strain evidence="6 7">MB_m1</strain>
    </source>
</reference>
<dbReference type="PANTHER" id="PTHR23023">
    <property type="entry name" value="DIMETHYLANILINE MONOOXYGENASE"/>
    <property type="match status" value="1"/>
</dbReference>
<dbReference type="KEGG" id="mbe:MBM_01664"/>
<evidence type="ECO:0000313" key="6">
    <source>
        <dbReference type="EMBL" id="EKD19712.1"/>
    </source>
</evidence>
<dbReference type="eggNOG" id="KOG1399">
    <property type="taxonomic scope" value="Eukaryota"/>
</dbReference>
<dbReference type="GO" id="GO:0004499">
    <property type="term" value="F:N,N-dimethylaniline monooxygenase activity"/>
    <property type="evidence" value="ECO:0007669"/>
    <property type="project" value="InterPro"/>
</dbReference>
<evidence type="ECO:0000256" key="5">
    <source>
        <dbReference type="SAM" id="MobiDB-lite"/>
    </source>
</evidence>
<comment type="similarity">
    <text evidence="1">Belongs to the FMO family.</text>
</comment>
<gene>
    <name evidence="6" type="ORF">MBM_01664</name>
</gene>
<dbReference type="Proteomes" id="UP000006753">
    <property type="component" value="Unassembled WGS sequence"/>
</dbReference>
<keyword evidence="3" id="KW-0274">FAD</keyword>
<dbReference type="InterPro" id="IPR036188">
    <property type="entry name" value="FAD/NAD-bd_sf"/>
</dbReference>
<dbReference type="GO" id="GO:0050660">
    <property type="term" value="F:flavin adenine dinucleotide binding"/>
    <property type="evidence" value="ECO:0007669"/>
    <property type="project" value="InterPro"/>
</dbReference>
<sequence length="566" mass="64348">MATKGIRTRKNATSVAVIGAGVSGLCAAKYLLAERSKSHPDEEYFQVTIFERAPAPGGIWYQTAADDEFATPMYPACSTNVPRTMMQYEGVEYPKDTALFPENTVVQEYLQSYARELHDRGIIRYGEEVTLVRHRQKDYNKKWQVECRKVFGRRTKHRKTTDKSEYMPTETTWWDAVVVALGTFAQPDIPPLYKIPTNHFMRVMHSKFYRGIEEFRNKRVLIVGRGPSYWDTAREISRVSHGEVLVSTRTDDRLVLSSTNQRQVSEVASVSKNRKLVTFKSAEYPSAEIDIILLCTGYTYDFSLIPCIRLSEDKKRVVNLYEHMIFLEEDEVLPHFPSAAAAASQQPRPSTKASASFRGANTLALVGLLKMDATFLVAEAQSALIARHLSGRWTLSVPAMKKARAQAHRERKPDPGDSRGYHNLSYPRDADYVDQLFGECLRAESPADAGTGLAPPFHSAYLHWVRGQIGAIRTAFNETARDNRDGRYSTPESLGFSYQPDPDRERKSSIMERLRTLIEEKSVLWKAGKGLREWQKRWDSASREWQEWVAARELASLDARLDSIAL</sequence>